<dbReference type="EMBL" id="HQ596517">
    <property type="protein sequence ID" value="AEJ73198.1"/>
    <property type="molecule type" value="mRNA"/>
</dbReference>
<name>G0Y2G2_RABIT</name>
<dbReference type="GO" id="GO:0007218">
    <property type="term" value="P:neuropeptide signaling pathway"/>
    <property type="evidence" value="ECO:0007669"/>
    <property type="project" value="UniProtKB-KW"/>
</dbReference>
<evidence type="ECO:0000313" key="1">
    <source>
        <dbReference type="EMBL" id="AEJ73198.1"/>
    </source>
</evidence>
<feature type="non-terminal residue" evidence="1">
    <location>
        <position position="64"/>
    </location>
</feature>
<accession>G0Y2G2</accession>
<organism evidence="1">
    <name type="scientific">Oryctolagus cuniculus</name>
    <name type="common">Rabbit</name>
    <dbReference type="NCBI Taxonomy" id="9986"/>
    <lineage>
        <taxon>Eukaryota</taxon>
        <taxon>Metazoa</taxon>
        <taxon>Chordata</taxon>
        <taxon>Craniata</taxon>
        <taxon>Vertebrata</taxon>
        <taxon>Euteleostomi</taxon>
        <taxon>Mammalia</taxon>
        <taxon>Eutheria</taxon>
        <taxon>Euarchontoglires</taxon>
        <taxon>Glires</taxon>
        <taxon>Lagomorpha</taxon>
        <taxon>Leporidae</taxon>
        <taxon>Oryctolagus</taxon>
    </lineage>
</organism>
<protein>
    <submittedName>
        <fullName evidence="1">Neuropeptide W</fullName>
    </submittedName>
</protein>
<sequence length="64" mass="6704">MQSGVVVAVFRVGAAAELGLGLRPTSSPRSRALGAVVAMGTELPAQEIRKDDLARSPGEELWEV</sequence>
<dbReference type="AlphaFoldDB" id="G0Y2G2"/>
<reference evidence="1" key="1">
    <citation type="submission" date="2010-11" db="EMBL/GenBank/DDBJ databases">
        <authorList>
            <person name="Sun X."/>
            <person name="Liu X."/>
            <person name="Ye P."/>
            <person name="Yang G."/>
            <person name="Lei Z."/>
        </authorList>
    </citation>
    <scope>NUCLEOTIDE SEQUENCE</scope>
</reference>
<keyword evidence="1" id="KW-0527">Neuropeptide</keyword>
<proteinExistence type="evidence at transcript level"/>